<gene>
    <name evidence="5" type="ORF">KTH89_09220</name>
</gene>
<protein>
    <recommendedName>
        <fullName evidence="2">RNA pseudouridylate synthase</fullName>
    </recommendedName>
    <alternativeName>
        <fullName evidence="3">RNA-uridine isomerase</fullName>
    </alternativeName>
</protein>
<sequence>MNPNILYEDDQLLVCRKPAGVPVQSRQIGVMDLESSLKNYLALKEKSGQAPYLGLIHRLDQPVEGILCFARTPSAAAFLSGQLTDGTMRKYYLAVTTAVPAHPAGTLTDYLIKDGRKNLSAVVSPTAKGAKKSILSYQVLAVQDSNALLEIQLKTGRHHQIRVQLSHAGFPLWGDTKYNPMAEAAGEWLQIALCAYRLEFRHPDTGKDMAFKITPDNEVFRLFQVRHTI</sequence>
<evidence type="ECO:0000256" key="2">
    <source>
        <dbReference type="ARBA" id="ARBA00031870"/>
    </source>
</evidence>
<dbReference type="AlphaFoldDB" id="A0A949JWZ6"/>
<dbReference type="InterPro" id="IPR050188">
    <property type="entry name" value="RluA_PseudoU_synthase"/>
</dbReference>
<evidence type="ECO:0000313" key="5">
    <source>
        <dbReference type="EMBL" id="MBU9736718.1"/>
    </source>
</evidence>
<proteinExistence type="predicted"/>
<dbReference type="Proteomes" id="UP000712157">
    <property type="component" value="Unassembled WGS sequence"/>
</dbReference>
<dbReference type="CDD" id="cd02869">
    <property type="entry name" value="PseudoU_synth_RluA_like"/>
    <property type="match status" value="1"/>
</dbReference>
<evidence type="ECO:0000259" key="4">
    <source>
        <dbReference type="Pfam" id="PF00849"/>
    </source>
</evidence>
<accession>A0A949JWZ6</accession>
<evidence type="ECO:0000256" key="3">
    <source>
        <dbReference type="ARBA" id="ARBA00033164"/>
    </source>
</evidence>
<organism evidence="5 6">
    <name type="scientific">Diplocloster agilis</name>
    <dbReference type="NCBI Taxonomy" id="2850323"/>
    <lineage>
        <taxon>Bacteria</taxon>
        <taxon>Bacillati</taxon>
        <taxon>Bacillota</taxon>
        <taxon>Clostridia</taxon>
        <taxon>Lachnospirales</taxon>
        <taxon>Lachnospiraceae</taxon>
        <taxon>Diplocloster</taxon>
    </lineage>
</organism>
<comment type="caution">
    <text evidence="5">The sequence shown here is derived from an EMBL/GenBank/DDBJ whole genome shotgun (WGS) entry which is preliminary data.</text>
</comment>
<dbReference type="Pfam" id="PF00849">
    <property type="entry name" value="PseudoU_synth_2"/>
    <property type="match status" value="1"/>
</dbReference>
<dbReference type="EMBL" id="JAHQCW010000012">
    <property type="protein sequence ID" value="MBU9736718.1"/>
    <property type="molecule type" value="Genomic_DNA"/>
</dbReference>
<feature type="domain" description="Pseudouridine synthase RsuA/RluA-like" evidence="4">
    <location>
        <begin position="12"/>
        <end position="167"/>
    </location>
</feature>
<dbReference type="SUPFAM" id="SSF55120">
    <property type="entry name" value="Pseudouridine synthase"/>
    <property type="match status" value="1"/>
</dbReference>
<comment type="catalytic activity">
    <reaction evidence="1">
        <text>a uridine in RNA = a pseudouridine in RNA</text>
        <dbReference type="Rhea" id="RHEA:48348"/>
        <dbReference type="Rhea" id="RHEA-COMP:12068"/>
        <dbReference type="Rhea" id="RHEA-COMP:12069"/>
        <dbReference type="ChEBI" id="CHEBI:65314"/>
        <dbReference type="ChEBI" id="CHEBI:65315"/>
    </reaction>
</comment>
<dbReference type="Gene3D" id="3.30.2350.10">
    <property type="entry name" value="Pseudouridine synthase"/>
    <property type="match status" value="1"/>
</dbReference>
<dbReference type="GO" id="GO:0140098">
    <property type="term" value="F:catalytic activity, acting on RNA"/>
    <property type="evidence" value="ECO:0007669"/>
    <property type="project" value="UniProtKB-ARBA"/>
</dbReference>
<dbReference type="InterPro" id="IPR020103">
    <property type="entry name" value="PsdUridine_synth_cat_dom_sf"/>
</dbReference>
<keyword evidence="6" id="KW-1185">Reference proteome</keyword>
<dbReference type="GO" id="GO:0009982">
    <property type="term" value="F:pseudouridine synthase activity"/>
    <property type="evidence" value="ECO:0007669"/>
    <property type="project" value="InterPro"/>
</dbReference>
<dbReference type="GO" id="GO:0001522">
    <property type="term" value="P:pseudouridine synthesis"/>
    <property type="evidence" value="ECO:0007669"/>
    <property type="project" value="InterPro"/>
</dbReference>
<dbReference type="GO" id="GO:0003723">
    <property type="term" value="F:RNA binding"/>
    <property type="evidence" value="ECO:0007669"/>
    <property type="project" value="InterPro"/>
</dbReference>
<dbReference type="InterPro" id="IPR006145">
    <property type="entry name" value="PsdUridine_synth_RsuA/RluA"/>
</dbReference>
<evidence type="ECO:0000256" key="1">
    <source>
        <dbReference type="ARBA" id="ARBA00000073"/>
    </source>
</evidence>
<reference evidence="5" key="1">
    <citation type="submission" date="2021-06" db="EMBL/GenBank/DDBJ databases">
        <title>Description of novel taxa of the family Lachnospiraceae.</title>
        <authorList>
            <person name="Chaplin A.V."/>
            <person name="Sokolova S.R."/>
            <person name="Pikina A.P."/>
            <person name="Korzhanova M."/>
            <person name="Belova V."/>
            <person name="Korostin D."/>
            <person name="Efimov B.A."/>
        </authorList>
    </citation>
    <scope>NUCLEOTIDE SEQUENCE</scope>
    <source>
        <strain evidence="5">ASD5720</strain>
    </source>
</reference>
<dbReference type="GO" id="GO:0006396">
    <property type="term" value="P:RNA processing"/>
    <property type="evidence" value="ECO:0007669"/>
    <property type="project" value="UniProtKB-ARBA"/>
</dbReference>
<dbReference type="RefSeq" id="WP_158345670.1">
    <property type="nucleotide sequence ID" value="NZ_JAHQCW010000012.1"/>
</dbReference>
<name>A0A949JWZ6_9FIRM</name>
<dbReference type="PANTHER" id="PTHR21600">
    <property type="entry name" value="MITOCHONDRIAL RNA PSEUDOURIDINE SYNTHASE"/>
    <property type="match status" value="1"/>
</dbReference>
<evidence type="ECO:0000313" key="6">
    <source>
        <dbReference type="Proteomes" id="UP000712157"/>
    </source>
</evidence>